<comment type="caution">
    <text evidence="1">The sequence shown here is derived from an EMBL/GenBank/DDBJ whole genome shotgun (WGS) entry which is preliminary data.</text>
</comment>
<dbReference type="EMBL" id="JASJMZ010000027">
    <property type="protein sequence ID" value="MDT3242319.1"/>
    <property type="molecule type" value="Genomic_DNA"/>
</dbReference>
<dbReference type="Proteomes" id="UP001254709">
    <property type="component" value="Unassembled WGS sequence"/>
</dbReference>
<accession>A0AB35R2U4</accession>
<dbReference type="AlphaFoldDB" id="A0AB35R2U4"/>
<name>A0AB35R2U4_PSEA0</name>
<evidence type="ECO:0000313" key="2">
    <source>
        <dbReference type="Proteomes" id="UP001254709"/>
    </source>
</evidence>
<protein>
    <recommendedName>
        <fullName evidence="3">Lipoprotein</fullName>
    </recommendedName>
</protein>
<dbReference type="RefSeq" id="WP_158664286.1">
    <property type="nucleotide sequence ID" value="NZ_CP026558.1"/>
</dbReference>
<evidence type="ECO:0008006" key="3">
    <source>
        <dbReference type="Google" id="ProtNLM"/>
    </source>
</evidence>
<reference evidence="1" key="1">
    <citation type="submission" date="2023-05" db="EMBL/GenBank/DDBJ databases">
        <title>Development of a Genome-informed protocol for detection of Pseudomonas amygdali pv. morsprunorum using LAMP and PCR.</title>
        <authorList>
            <person name="Diaz D."/>
            <person name="Zamorano A."/>
            <person name="Garcia H."/>
            <person name="Ramos C."/>
            <person name="Cui W."/>
            <person name="Carreras C."/>
            <person name="Beltran M.F."/>
            <person name="Sagredo B."/>
            <person name="Pinto M."/>
            <person name="Fiore N."/>
        </authorList>
    </citation>
    <scope>NUCLEOTIDE SEQUENCE</scope>
    <source>
        <strain evidence="1">S2_Pam</strain>
    </source>
</reference>
<proteinExistence type="predicted"/>
<organism evidence="1 2">
    <name type="scientific">Pseudomonas amygdali pv. morsprunorum</name>
    <dbReference type="NCBI Taxonomy" id="129138"/>
    <lineage>
        <taxon>Bacteria</taxon>
        <taxon>Pseudomonadati</taxon>
        <taxon>Pseudomonadota</taxon>
        <taxon>Gammaproteobacteria</taxon>
        <taxon>Pseudomonadales</taxon>
        <taxon>Pseudomonadaceae</taxon>
        <taxon>Pseudomonas</taxon>
        <taxon>Pseudomonas amygdali</taxon>
    </lineage>
</organism>
<gene>
    <name evidence="1" type="ORF">QNL30_16895</name>
</gene>
<evidence type="ECO:0000313" key="1">
    <source>
        <dbReference type="EMBL" id="MDT3242319.1"/>
    </source>
</evidence>
<sequence>MKASDYGEDYVFDACNQHNKANGRQPYQSFILPADLPGVGYKGDWVIKRFGGPN</sequence>